<keyword evidence="2" id="KW-0456">Lyase</keyword>
<organism evidence="4 5">
    <name type="scientific">Kordiimonas pumila</name>
    <dbReference type="NCBI Taxonomy" id="2161677"/>
    <lineage>
        <taxon>Bacteria</taxon>
        <taxon>Pseudomonadati</taxon>
        <taxon>Pseudomonadota</taxon>
        <taxon>Alphaproteobacteria</taxon>
        <taxon>Kordiimonadales</taxon>
        <taxon>Kordiimonadaceae</taxon>
        <taxon>Kordiimonas</taxon>
    </lineage>
</organism>
<dbReference type="SMART" id="SM01007">
    <property type="entry name" value="Aldolase_II"/>
    <property type="match status" value="1"/>
</dbReference>
<dbReference type="EMBL" id="JBHRSL010000010">
    <property type="protein sequence ID" value="MFC3052899.1"/>
    <property type="molecule type" value="Genomic_DNA"/>
</dbReference>
<reference evidence="5" key="1">
    <citation type="journal article" date="2019" name="Int. J. Syst. Evol. Microbiol.">
        <title>The Global Catalogue of Microorganisms (GCM) 10K type strain sequencing project: providing services to taxonomists for standard genome sequencing and annotation.</title>
        <authorList>
            <consortium name="The Broad Institute Genomics Platform"/>
            <consortium name="The Broad Institute Genome Sequencing Center for Infectious Disease"/>
            <person name="Wu L."/>
            <person name="Ma J."/>
        </authorList>
    </citation>
    <scope>NUCLEOTIDE SEQUENCE [LARGE SCALE GENOMIC DNA]</scope>
    <source>
        <strain evidence="5">KCTC 62164</strain>
    </source>
</reference>
<dbReference type="PANTHER" id="PTHR22789:SF0">
    <property type="entry name" value="3-OXO-TETRONATE 4-PHOSPHATE DECARBOXYLASE-RELATED"/>
    <property type="match status" value="1"/>
</dbReference>
<sequence length="224" mass="24656">MVTVSSEQQKKVRIAARALARAGFVHAYGHCSLRLDAEYFLVCTAKPMGLITPSDIGTVVPVQGELPEGVLGEVRIHQYVYRNRPDVNSVCRTMPQNVMALSALHGIAKPRHGFGSYFSPAIPMWDDVQLVRSNPQAEGVAELMADGKAVIMRGNGLVTAGADIERAVVWAWYAEDMCRVEMEALRSGSDAPILSHEECLARATENGHIIERMWDYLTFGDVEL</sequence>
<proteinExistence type="predicted"/>
<evidence type="ECO:0000313" key="4">
    <source>
        <dbReference type="EMBL" id="MFC3052899.1"/>
    </source>
</evidence>
<dbReference type="InterPro" id="IPR050197">
    <property type="entry name" value="Aldolase_class_II_sugar_metab"/>
</dbReference>
<accession>A0ABV7D7E4</accession>
<evidence type="ECO:0000259" key="3">
    <source>
        <dbReference type="SMART" id="SM01007"/>
    </source>
</evidence>
<protein>
    <submittedName>
        <fullName evidence="4">Class II aldolase/adducin family protein</fullName>
    </submittedName>
</protein>
<keyword evidence="5" id="KW-1185">Reference proteome</keyword>
<dbReference type="Gene3D" id="3.40.225.10">
    <property type="entry name" value="Class II aldolase/adducin N-terminal domain"/>
    <property type="match status" value="1"/>
</dbReference>
<feature type="domain" description="Class II aldolase/adducin N-terminal" evidence="3">
    <location>
        <begin position="10"/>
        <end position="182"/>
    </location>
</feature>
<dbReference type="Proteomes" id="UP001595444">
    <property type="component" value="Unassembled WGS sequence"/>
</dbReference>
<gene>
    <name evidence="4" type="ORF">ACFOKA_13370</name>
</gene>
<comment type="caution">
    <text evidence="4">The sequence shown here is derived from an EMBL/GenBank/DDBJ whole genome shotgun (WGS) entry which is preliminary data.</text>
</comment>
<evidence type="ECO:0000256" key="2">
    <source>
        <dbReference type="ARBA" id="ARBA00023239"/>
    </source>
</evidence>
<evidence type="ECO:0000313" key="5">
    <source>
        <dbReference type="Proteomes" id="UP001595444"/>
    </source>
</evidence>
<evidence type="ECO:0000256" key="1">
    <source>
        <dbReference type="ARBA" id="ARBA00022723"/>
    </source>
</evidence>
<dbReference type="InterPro" id="IPR036409">
    <property type="entry name" value="Aldolase_II/adducin_N_sf"/>
</dbReference>
<dbReference type="SUPFAM" id="SSF53639">
    <property type="entry name" value="AraD/HMP-PK domain-like"/>
    <property type="match status" value="1"/>
</dbReference>
<dbReference type="PANTHER" id="PTHR22789">
    <property type="entry name" value="FUCULOSE PHOSPHATE ALDOLASE"/>
    <property type="match status" value="1"/>
</dbReference>
<name>A0ABV7D7E4_9PROT</name>
<dbReference type="RefSeq" id="WP_194213466.1">
    <property type="nucleotide sequence ID" value="NZ_CP061205.1"/>
</dbReference>
<dbReference type="Pfam" id="PF00596">
    <property type="entry name" value="Aldolase_II"/>
    <property type="match status" value="1"/>
</dbReference>
<keyword evidence="1" id="KW-0479">Metal-binding</keyword>
<dbReference type="InterPro" id="IPR001303">
    <property type="entry name" value="Aldolase_II/adducin_N"/>
</dbReference>